<dbReference type="Pfam" id="PF18962">
    <property type="entry name" value="Por_Secre_tail"/>
    <property type="match status" value="1"/>
</dbReference>
<dbReference type="Proteomes" id="UP000245962">
    <property type="component" value="Unassembled WGS sequence"/>
</dbReference>
<gene>
    <name evidence="6" type="ORF">DDV96_09295</name>
</gene>
<dbReference type="Pfam" id="PF04231">
    <property type="entry name" value="Endonuclease_1"/>
    <property type="match status" value="1"/>
</dbReference>
<evidence type="ECO:0000256" key="3">
    <source>
        <dbReference type="ARBA" id="ARBA00022729"/>
    </source>
</evidence>
<reference evidence="6 7" key="1">
    <citation type="submission" date="2018-04" db="EMBL/GenBank/DDBJ databases">
        <title>Marixanthomonas spongiae HN-E44 sp. nov., isolated from a marine sponge.</title>
        <authorList>
            <person name="Luo L."/>
            <person name="Zhuang L."/>
        </authorList>
    </citation>
    <scope>NUCLEOTIDE SEQUENCE [LARGE SCALE GENOMIC DNA]</scope>
    <source>
        <strain evidence="6 7">HN-E44</strain>
    </source>
</reference>
<organism evidence="6 7">
    <name type="scientific">Marixanthomonas spongiae</name>
    <dbReference type="NCBI Taxonomy" id="2174845"/>
    <lineage>
        <taxon>Bacteria</taxon>
        <taxon>Pseudomonadati</taxon>
        <taxon>Bacteroidota</taxon>
        <taxon>Flavobacteriia</taxon>
        <taxon>Flavobacteriales</taxon>
        <taxon>Flavobacteriaceae</taxon>
        <taxon>Marixanthomonas</taxon>
    </lineage>
</organism>
<comment type="caution">
    <text evidence="6">The sequence shown here is derived from an EMBL/GenBank/DDBJ whole genome shotgun (WGS) entry which is preliminary data.</text>
</comment>
<evidence type="ECO:0000259" key="5">
    <source>
        <dbReference type="Pfam" id="PF18962"/>
    </source>
</evidence>
<proteinExistence type="inferred from homology"/>
<evidence type="ECO:0000256" key="2">
    <source>
        <dbReference type="ARBA" id="ARBA00022722"/>
    </source>
</evidence>
<dbReference type="GO" id="GO:0016787">
    <property type="term" value="F:hydrolase activity"/>
    <property type="evidence" value="ECO:0007669"/>
    <property type="project" value="UniProtKB-KW"/>
</dbReference>
<dbReference type="SUPFAM" id="SSF54060">
    <property type="entry name" value="His-Me finger endonucleases"/>
    <property type="match status" value="1"/>
</dbReference>
<dbReference type="NCBIfam" id="TIGR04183">
    <property type="entry name" value="Por_Secre_tail"/>
    <property type="match status" value="1"/>
</dbReference>
<feature type="domain" description="Secretion system C-terminal sorting" evidence="5">
    <location>
        <begin position="309"/>
        <end position="368"/>
    </location>
</feature>
<keyword evidence="2" id="KW-0540">Nuclease</keyword>
<dbReference type="AlphaFoldDB" id="A0A2U0I0S0"/>
<dbReference type="PANTHER" id="PTHR33607">
    <property type="entry name" value="ENDONUCLEASE-1"/>
    <property type="match status" value="1"/>
</dbReference>
<comment type="similarity">
    <text evidence="1">Belongs to the EndA/NucM nuclease family.</text>
</comment>
<evidence type="ECO:0000256" key="4">
    <source>
        <dbReference type="ARBA" id="ARBA00022801"/>
    </source>
</evidence>
<dbReference type="InterPro" id="IPR026444">
    <property type="entry name" value="Secre_tail"/>
</dbReference>
<keyword evidence="7" id="KW-1185">Reference proteome</keyword>
<dbReference type="InterPro" id="IPR007346">
    <property type="entry name" value="Endonuclease-I"/>
</dbReference>
<evidence type="ECO:0000313" key="7">
    <source>
        <dbReference type="Proteomes" id="UP000245962"/>
    </source>
</evidence>
<dbReference type="EMBL" id="QEHR01000005">
    <property type="protein sequence ID" value="PVW14701.1"/>
    <property type="molecule type" value="Genomic_DNA"/>
</dbReference>
<evidence type="ECO:0000313" key="6">
    <source>
        <dbReference type="EMBL" id="PVW14701.1"/>
    </source>
</evidence>
<dbReference type="InterPro" id="IPR044925">
    <property type="entry name" value="His-Me_finger_sf"/>
</dbReference>
<keyword evidence="4" id="KW-0378">Hydrolase</keyword>
<dbReference type="OrthoDB" id="5485925at2"/>
<evidence type="ECO:0000256" key="1">
    <source>
        <dbReference type="ARBA" id="ARBA00006429"/>
    </source>
</evidence>
<dbReference type="GO" id="GO:0004518">
    <property type="term" value="F:nuclease activity"/>
    <property type="evidence" value="ECO:0007669"/>
    <property type="project" value="UniProtKB-KW"/>
</dbReference>
<sequence>MIFHWYKKKKYSPANRVLTVFISHCCNIINLNYTMNRFLLIPILFIAQLTVAQQPYYDDVDLTLTGQDLYLELQDKIDINNTTFTYNDVKDAVKVTDEDPENNANVLLIYGYNDNDGNCTTDRSRDKDDFGGGTCEYNREHTFPRSLANPPMGGTSSGTTGIGADPHNLRPSDVQANGNRGNKKFISGSGNAGSVSGAWYPGDEWKGDVARIMMYMYTRYGDRCLPSLAGNGPKEGTTDMLKLFLQWNVDDPVSELEDQRNPYLENEYGNRNPFIDNPVLATIIWGGPQAEDRWGLLSSEAFSNEVINIHPNPASEKIWIQSSTATRPERYVLFDITGRKVLQQAATEEGFIDVSEFKSGIYLLQVISYLPSGTASAIKTTKKIVIK</sequence>
<protein>
    <recommendedName>
        <fullName evidence="5">Secretion system C-terminal sorting domain-containing protein</fullName>
    </recommendedName>
</protein>
<dbReference type="PANTHER" id="PTHR33607:SF2">
    <property type="entry name" value="ENDONUCLEASE-1"/>
    <property type="match status" value="1"/>
</dbReference>
<keyword evidence="3" id="KW-0732">Signal</keyword>
<name>A0A2U0I0S0_9FLAO</name>
<accession>A0A2U0I0S0</accession>